<feature type="region of interest" description="Disordered" evidence="1">
    <location>
        <begin position="41"/>
        <end position="67"/>
    </location>
</feature>
<proteinExistence type="predicted"/>
<dbReference type="Proteomes" id="UP000673821">
    <property type="component" value="Unassembled WGS sequence"/>
</dbReference>
<evidence type="ECO:0008006" key="4">
    <source>
        <dbReference type="Google" id="ProtNLM"/>
    </source>
</evidence>
<dbReference type="InterPro" id="IPR045646">
    <property type="entry name" value="DUF6402"/>
</dbReference>
<keyword evidence="3" id="KW-1185">Reference proteome</keyword>
<comment type="caution">
    <text evidence="2">The sequence shown here is derived from an EMBL/GenBank/DDBJ whole genome shotgun (WGS) entry which is preliminary data.</text>
</comment>
<dbReference type="RefSeq" id="WP_200658459.1">
    <property type="nucleotide sequence ID" value="NZ_CAJNBH010000005.1"/>
</dbReference>
<evidence type="ECO:0000256" key="1">
    <source>
        <dbReference type="SAM" id="MobiDB-lite"/>
    </source>
</evidence>
<accession>A0ABM8R3Y1</accession>
<evidence type="ECO:0000313" key="3">
    <source>
        <dbReference type="Proteomes" id="UP000673821"/>
    </source>
</evidence>
<evidence type="ECO:0000313" key="2">
    <source>
        <dbReference type="EMBL" id="CAE6731613.1"/>
    </source>
</evidence>
<reference evidence="2 3" key="1">
    <citation type="submission" date="2021-02" db="EMBL/GenBank/DDBJ databases">
        <authorList>
            <person name="Vanwijnsberghe S."/>
        </authorList>
    </citation>
    <scope>NUCLEOTIDE SEQUENCE [LARGE SCALE GENOMIC DNA]</scope>
    <source>
        <strain evidence="2 3">R-69776</strain>
    </source>
</reference>
<name>A0ABM8R3Y1_9BURK</name>
<organism evidence="2 3">
    <name type="scientific">Paraburkholderia nemoris</name>
    <dbReference type="NCBI Taxonomy" id="2793076"/>
    <lineage>
        <taxon>Bacteria</taxon>
        <taxon>Pseudomonadati</taxon>
        <taxon>Pseudomonadota</taxon>
        <taxon>Betaproteobacteria</taxon>
        <taxon>Burkholderiales</taxon>
        <taxon>Burkholderiaceae</taxon>
        <taxon>Paraburkholderia</taxon>
    </lineage>
</organism>
<feature type="compositionally biased region" description="Pro residues" evidence="1">
    <location>
        <begin position="43"/>
        <end position="60"/>
    </location>
</feature>
<sequence>MPSTYYKKIPYYKINKILWRWKRCDAENGCYIIPNLAISMNKAPPPPQDQPPRSPPPPKPPRQKKEVGEGLLAILEAQARFRKWLDTPSPPKPPKAAPTEKTEVVPPFDLQEIPGAMRKEFMPVSAKLMERWFAGALNYSPTTDDEKAGINQNSEPYPASMIDTTTIKLDWILKFPRAKAQYDFLVNSAIRAPKAVDMIGQKLKPLRAPYGRVDGLATSAKVLPTLHKHFQFQFAGVESSISQKFDQFIVSERDNGGVPDDLTGSLGSFNFYAAIGNATFDLDARHATVTSIVVYVKDNYTFTDDTGKPSQYLGHWSRDGVIIVPATAAAGIADIAWIDYPVAVGNVRVPGNVHYPVRNRSFRQWQLMHQRGGDLIVYSDYRVIGLNPPIELGFL</sequence>
<protein>
    <recommendedName>
        <fullName evidence="4">Capsid protein</fullName>
    </recommendedName>
</protein>
<dbReference type="EMBL" id="CAJNBH010000005">
    <property type="protein sequence ID" value="CAE6731613.1"/>
    <property type="molecule type" value="Genomic_DNA"/>
</dbReference>
<gene>
    <name evidence="2" type="ORF">R69776_02010</name>
</gene>
<dbReference type="Pfam" id="PF19940">
    <property type="entry name" value="DUF6402"/>
    <property type="match status" value="1"/>
</dbReference>